<reference evidence="5 6" key="1">
    <citation type="submission" date="2016-11" db="EMBL/GenBank/DDBJ databases">
        <authorList>
            <person name="Jaros S."/>
            <person name="Januszkiewicz K."/>
            <person name="Wedrychowicz H."/>
        </authorList>
    </citation>
    <scope>NUCLEOTIDE SEQUENCE [LARGE SCALE GENOMIC DNA]</scope>
    <source>
        <strain evidence="5 6">DSM 21986</strain>
    </source>
</reference>
<evidence type="ECO:0000256" key="2">
    <source>
        <dbReference type="ARBA" id="ARBA00023125"/>
    </source>
</evidence>
<protein>
    <submittedName>
        <fullName evidence="5">Substrate-binding protein-like domain-containing protein</fullName>
    </submittedName>
</protein>
<keyword evidence="6" id="KW-1185">Reference proteome</keyword>
<dbReference type="STRING" id="1194090.SAMN05443144_1377"/>
<evidence type="ECO:0000313" key="5">
    <source>
        <dbReference type="EMBL" id="SHG59385.1"/>
    </source>
</evidence>
<dbReference type="GO" id="GO:0000976">
    <property type="term" value="F:transcription cis-regulatory region binding"/>
    <property type="evidence" value="ECO:0007669"/>
    <property type="project" value="TreeGrafter"/>
</dbReference>
<dbReference type="PANTHER" id="PTHR30146:SF109">
    <property type="entry name" value="HTH-TYPE TRANSCRIPTIONAL REGULATOR GALS"/>
    <property type="match status" value="1"/>
</dbReference>
<dbReference type="Gene3D" id="3.40.50.2300">
    <property type="match status" value="1"/>
</dbReference>
<keyword evidence="2" id="KW-0238">DNA-binding</keyword>
<keyword evidence="3" id="KW-0804">Transcription</keyword>
<gene>
    <name evidence="5" type="ORF">SAMN05443144_1377</name>
</gene>
<dbReference type="InterPro" id="IPR046335">
    <property type="entry name" value="LacI/GalR-like_sensor"/>
</dbReference>
<feature type="domain" description="Transcriptional regulator LacI/GalR-like sensor" evidence="4">
    <location>
        <begin position="13"/>
        <end position="175"/>
    </location>
</feature>
<sequence length="175" mass="19481">MTFDAYMGGSIVADHFVEKEYPSVGFIEGPSNKPGAQYRKNGFIDTLKNTSDVKVIWSNKGNYSIESGIKAFNNFEGLSAKPRAIFAADDATAVGFMESARERGYKFPEDIALAGYDDLPICEYHFPKITSVRTNFNKLANVVFNVLEEQSNEHITHERGLVSMLPVELVVRQSS</sequence>
<name>A0A1M5L363_9BACT</name>
<evidence type="ECO:0000256" key="3">
    <source>
        <dbReference type="ARBA" id="ARBA00023163"/>
    </source>
</evidence>
<dbReference type="Proteomes" id="UP000184041">
    <property type="component" value="Unassembled WGS sequence"/>
</dbReference>
<proteinExistence type="predicted"/>
<keyword evidence="1" id="KW-0805">Transcription regulation</keyword>
<dbReference type="AlphaFoldDB" id="A0A1M5L363"/>
<dbReference type="GO" id="GO:0003700">
    <property type="term" value="F:DNA-binding transcription factor activity"/>
    <property type="evidence" value="ECO:0007669"/>
    <property type="project" value="TreeGrafter"/>
</dbReference>
<dbReference type="EMBL" id="FQUS01000037">
    <property type="protein sequence ID" value="SHG59385.1"/>
    <property type="molecule type" value="Genomic_DNA"/>
</dbReference>
<evidence type="ECO:0000256" key="1">
    <source>
        <dbReference type="ARBA" id="ARBA00023015"/>
    </source>
</evidence>
<accession>A0A1M5L363</accession>
<dbReference type="CDD" id="cd06267">
    <property type="entry name" value="PBP1_LacI_sugar_binding-like"/>
    <property type="match status" value="1"/>
</dbReference>
<evidence type="ECO:0000259" key="4">
    <source>
        <dbReference type="Pfam" id="PF13377"/>
    </source>
</evidence>
<dbReference type="SUPFAM" id="SSF53822">
    <property type="entry name" value="Periplasmic binding protein-like I"/>
    <property type="match status" value="1"/>
</dbReference>
<evidence type="ECO:0000313" key="6">
    <source>
        <dbReference type="Proteomes" id="UP000184041"/>
    </source>
</evidence>
<organism evidence="5 6">
    <name type="scientific">Fodinibius roseus</name>
    <dbReference type="NCBI Taxonomy" id="1194090"/>
    <lineage>
        <taxon>Bacteria</taxon>
        <taxon>Pseudomonadati</taxon>
        <taxon>Balneolota</taxon>
        <taxon>Balneolia</taxon>
        <taxon>Balneolales</taxon>
        <taxon>Balneolaceae</taxon>
        <taxon>Fodinibius</taxon>
    </lineage>
</organism>
<dbReference type="Pfam" id="PF13377">
    <property type="entry name" value="Peripla_BP_3"/>
    <property type="match status" value="1"/>
</dbReference>
<dbReference type="InterPro" id="IPR028082">
    <property type="entry name" value="Peripla_BP_I"/>
</dbReference>
<dbReference type="PANTHER" id="PTHR30146">
    <property type="entry name" value="LACI-RELATED TRANSCRIPTIONAL REPRESSOR"/>
    <property type="match status" value="1"/>
</dbReference>